<gene>
    <name evidence="13" type="primary">rseP</name>
    <name evidence="13" type="ORF">BLAHAN_05636</name>
</gene>
<evidence type="ECO:0000256" key="7">
    <source>
        <dbReference type="ARBA" id="ARBA00022833"/>
    </source>
</evidence>
<dbReference type="CDD" id="cd23081">
    <property type="entry name" value="cpPDZ_EcRseP-like"/>
    <property type="match status" value="1"/>
</dbReference>
<keyword evidence="11" id="KW-0479">Metal-binding</keyword>
<sequence length="442" mass="49324">MNKTYIRELRAGGKLKILIAILIFSVIIIFHELGHFLLAKRNGIKVTEFSLGMGPRLLSTQKGETRYSLKLFPIGGSCMMVGEDDDDDSEGSFNKASVWARISVVAAGPIFNFILAFVFAMIITSVAGYDPARVLKVEESSPAAKAGLQEGDIITEFQGRSIVLGRDLDSYMMLHGLDDEEITLTYKRNGEKKEVSFEAYSEEKYMLGFSYVPTPDSEPEITQVVLNGAMMEAGVQAGDIIREINGETIETSQEIQEYWEKNPLDGSAISLGIERDGEIQTLSLKPQMTKQVDTGFIYNLYREKTNFLGVLRYSASEVRYWISNTIESLMMLIKGQFSVNDLSGPVGIIDVIGDSYEEAKEEGSVMVWLQMLYWAILLSANLGVMNLLPIPALDGGRLVFLAVEAVRKKKLDPNVEGMIHFAGFVLLMLLMVFVMFNDFRRL</sequence>
<dbReference type="InterPro" id="IPR001478">
    <property type="entry name" value="PDZ"/>
</dbReference>
<dbReference type="InterPro" id="IPR036034">
    <property type="entry name" value="PDZ_sf"/>
</dbReference>
<comment type="subcellular location">
    <subcellularLocation>
        <location evidence="2">Membrane</location>
        <topology evidence="2">Multi-pass membrane protein</topology>
    </subcellularLocation>
</comment>
<reference evidence="13" key="1">
    <citation type="submission" date="2009-09" db="EMBL/GenBank/DDBJ databases">
        <authorList>
            <person name="Weinstock G."/>
            <person name="Sodergren E."/>
            <person name="Clifton S."/>
            <person name="Fulton L."/>
            <person name="Fulton B."/>
            <person name="Courtney L."/>
            <person name="Fronick C."/>
            <person name="Harrison M."/>
            <person name="Strong C."/>
            <person name="Farmer C."/>
            <person name="Delahaunty K."/>
            <person name="Markovic C."/>
            <person name="Hall O."/>
            <person name="Minx P."/>
            <person name="Tomlinson C."/>
            <person name="Mitreva M."/>
            <person name="Nelson J."/>
            <person name="Hou S."/>
            <person name="Wollam A."/>
            <person name="Pepin K.H."/>
            <person name="Johnson M."/>
            <person name="Bhonagiri V."/>
            <person name="Nash W.E."/>
            <person name="Warren W."/>
            <person name="Chinwalla A."/>
            <person name="Mardis E.R."/>
            <person name="Wilson R.K."/>
        </authorList>
    </citation>
    <scope>NUCLEOTIDE SEQUENCE [LARGE SCALE GENOMIC DNA]</scope>
    <source>
        <strain evidence="13">DSM 20583</strain>
    </source>
</reference>
<dbReference type="GO" id="GO:0016020">
    <property type="term" value="C:membrane"/>
    <property type="evidence" value="ECO:0007669"/>
    <property type="project" value="UniProtKB-SubCell"/>
</dbReference>
<dbReference type="Gene3D" id="2.30.42.10">
    <property type="match status" value="2"/>
</dbReference>
<dbReference type="eggNOG" id="COG0750">
    <property type="taxonomic scope" value="Bacteria"/>
</dbReference>
<evidence type="ECO:0000256" key="1">
    <source>
        <dbReference type="ARBA" id="ARBA00001947"/>
    </source>
</evidence>
<feature type="transmembrane region" description="Helical" evidence="11">
    <location>
        <begin position="17"/>
        <end position="38"/>
    </location>
</feature>
<evidence type="ECO:0000313" key="13">
    <source>
        <dbReference type="EMBL" id="EEX21609.1"/>
    </source>
</evidence>
<evidence type="ECO:0000256" key="4">
    <source>
        <dbReference type="ARBA" id="ARBA00022670"/>
    </source>
</evidence>
<dbReference type="EC" id="3.4.24.-" evidence="11"/>
<keyword evidence="8 11" id="KW-1133">Transmembrane helix</keyword>
<dbReference type="InterPro" id="IPR008915">
    <property type="entry name" value="Peptidase_M50"/>
</dbReference>
<keyword evidence="6 11" id="KW-0378">Hydrolase</keyword>
<dbReference type="EMBL" id="ABYU02000017">
    <property type="protein sequence ID" value="EEX21609.1"/>
    <property type="molecule type" value="Genomic_DNA"/>
</dbReference>
<protein>
    <recommendedName>
        <fullName evidence="11">Zinc metalloprotease</fullName>
        <ecNumber evidence="11">3.4.24.-</ecNumber>
    </recommendedName>
</protein>
<dbReference type="NCBIfam" id="TIGR00054">
    <property type="entry name" value="RIP metalloprotease RseP"/>
    <property type="match status" value="1"/>
</dbReference>
<keyword evidence="14" id="KW-1185">Reference proteome</keyword>
<dbReference type="InterPro" id="IPR041489">
    <property type="entry name" value="PDZ_6"/>
</dbReference>
<keyword evidence="9 11" id="KW-0482">Metalloprotease</keyword>
<dbReference type="STRING" id="537007.BLAHAN_05636"/>
<comment type="cofactor">
    <cofactor evidence="1 11">
        <name>Zn(2+)</name>
        <dbReference type="ChEBI" id="CHEBI:29105"/>
    </cofactor>
</comment>
<organism evidence="13 14">
    <name type="scientific">Blautia hansenii DSM 20583</name>
    <dbReference type="NCBI Taxonomy" id="537007"/>
    <lineage>
        <taxon>Bacteria</taxon>
        <taxon>Bacillati</taxon>
        <taxon>Bacillota</taxon>
        <taxon>Clostridia</taxon>
        <taxon>Lachnospirales</taxon>
        <taxon>Lachnospiraceae</taxon>
        <taxon>Blautia</taxon>
    </lineage>
</organism>
<evidence type="ECO:0000256" key="10">
    <source>
        <dbReference type="ARBA" id="ARBA00023136"/>
    </source>
</evidence>
<keyword evidence="4" id="KW-0645">Protease</keyword>
<feature type="transmembrane region" description="Helical" evidence="11">
    <location>
        <begin position="417"/>
        <end position="436"/>
    </location>
</feature>
<dbReference type="InterPro" id="IPR004387">
    <property type="entry name" value="Pept_M50_Zn"/>
</dbReference>
<accession>C9L8B7</accession>
<dbReference type="CDD" id="cd06163">
    <property type="entry name" value="S2P-M50_PDZ_RseP-like"/>
    <property type="match status" value="2"/>
</dbReference>
<comment type="caution">
    <text evidence="13">The sequence shown here is derived from an EMBL/GenBank/DDBJ whole genome shotgun (WGS) entry which is preliminary data.</text>
</comment>
<evidence type="ECO:0000259" key="12">
    <source>
        <dbReference type="PROSITE" id="PS50106"/>
    </source>
</evidence>
<dbReference type="SMART" id="SM00228">
    <property type="entry name" value="PDZ"/>
    <property type="match status" value="2"/>
</dbReference>
<evidence type="ECO:0000313" key="14">
    <source>
        <dbReference type="Proteomes" id="UP000003755"/>
    </source>
</evidence>
<evidence type="ECO:0000256" key="5">
    <source>
        <dbReference type="ARBA" id="ARBA00022692"/>
    </source>
</evidence>
<dbReference type="PANTHER" id="PTHR42837">
    <property type="entry name" value="REGULATOR OF SIGMA-E PROTEASE RSEP"/>
    <property type="match status" value="1"/>
</dbReference>
<evidence type="ECO:0000256" key="2">
    <source>
        <dbReference type="ARBA" id="ARBA00004141"/>
    </source>
</evidence>
<comment type="similarity">
    <text evidence="3 11">Belongs to the peptidase M50B family.</text>
</comment>
<dbReference type="GO" id="GO:0006508">
    <property type="term" value="P:proteolysis"/>
    <property type="evidence" value="ECO:0007669"/>
    <property type="project" value="UniProtKB-KW"/>
</dbReference>
<keyword evidence="5 11" id="KW-0812">Transmembrane</keyword>
<dbReference type="AlphaFoldDB" id="C9L8B7"/>
<dbReference type="GO" id="GO:0046872">
    <property type="term" value="F:metal ion binding"/>
    <property type="evidence" value="ECO:0007669"/>
    <property type="project" value="UniProtKB-KW"/>
</dbReference>
<keyword evidence="10 11" id="KW-0472">Membrane</keyword>
<dbReference type="KEGG" id="bhan:CGC63_08600"/>
<dbReference type="Pfam" id="PF02163">
    <property type="entry name" value="Peptidase_M50"/>
    <property type="match status" value="1"/>
</dbReference>
<keyword evidence="7 11" id="KW-0862">Zinc</keyword>
<dbReference type="HOGENOM" id="CLU_025778_1_0_9"/>
<evidence type="ECO:0000256" key="9">
    <source>
        <dbReference type="ARBA" id="ARBA00023049"/>
    </source>
</evidence>
<dbReference type="PROSITE" id="PS50106">
    <property type="entry name" value="PDZ"/>
    <property type="match status" value="1"/>
</dbReference>
<proteinExistence type="inferred from homology"/>
<feature type="domain" description="PDZ" evidence="12">
    <location>
        <begin position="194"/>
        <end position="250"/>
    </location>
</feature>
<dbReference type="Pfam" id="PF17820">
    <property type="entry name" value="PDZ_6"/>
    <property type="match status" value="2"/>
</dbReference>
<evidence type="ECO:0000256" key="11">
    <source>
        <dbReference type="RuleBase" id="RU362031"/>
    </source>
</evidence>
<evidence type="ECO:0000256" key="3">
    <source>
        <dbReference type="ARBA" id="ARBA00007931"/>
    </source>
</evidence>
<evidence type="ECO:0000256" key="8">
    <source>
        <dbReference type="ARBA" id="ARBA00022989"/>
    </source>
</evidence>
<name>C9L8B7_BLAHA</name>
<dbReference type="GO" id="GO:0004222">
    <property type="term" value="F:metalloendopeptidase activity"/>
    <property type="evidence" value="ECO:0007669"/>
    <property type="project" value="InterPro"/>
</dbReference>
<feature type="transmembrane region" description="Helical" evidence="11">
    <location>
        <begin position="98"/>
        <end position="123"/>
    </location>
</feature>
<dbReference type="SUPFAM" id="SSF50156">
    <property type="entry name" value="PDZ domain-like"/>
    <property type="match status" value="2"/>
</dbReference>
<feature type="transmembrane region" description="Helical" evidence="11">
    <location>
        <begin position="371"/>
        <end position="390"/>
    </location>
</feature>
<dbReference type="PANTHER" id="PTHR42837:SF2">
    <property type="entry name" value="MEMBRANE METALLOPROTEASE ARASP2, CHLOROPLASTIC-RELATED"/>
    <property type="match status" value="1"/>
</dbReference>
<evidence type="ECO:0000256" key="6">
    <source>
        <dbReference type="ARBA" id="ARBA00022801"/>
    </source>
</evidence>
<dbReference type="Proteomes" id="UP000003755">
    <property type="component" value="Unassembled WGS sequence"/>
</dbReference>